<feature type="domain" description="Helix-turn-helix" evidence="2">
    <location>
        <begin position="4"/>
        <end position="55"/>
    </location>
</feature>
<comment type="caution">
    <text evidence="3">The sequence shown here is derived from an EMBL/GenBank/DDBJ whole genome shotgun (WGS) entry which is preliminary data.</text>
</comment>
<dbReference type="InterPro" id="IPR041657">
    <property type="entry name" value="HTH_17"/>
</dbReference>
<evidence type="ECO:0000259" key="2">
    <source>
        <dbReference type="Pfam" id="PF12728"/>
    </source>
</evidence>
<evidence type="ECO:0000256" key="1">
    <source>
        <dbReference type="SAM" id="MobiDB-lite"/>
    </source>
</evidence>
<protein>
    <submittedName>
        <fullName evidence="3">Helix-turn-helix domain-containing protein</fullName>
    </submittedName>
</protein>
<dbReference type="Pfam" id="PF12728">
    <property type="entry name" value="HTH_17"/>
    <property type="match status" value="1"/>
</dbReference>
<organism evidence="3 4">
    <name type="scientific">Nesterenkonia aerolata</name>
    <dbReference type="NCBI Taxonomy" id="3074079"/>
    <lineage>
        <taxon>Bacteria</taxon>
        <taxon>Bacillati</taxon>
        <taxon>Actinomycetota</taxon>
        <taxon>Actinomycetes</taxon>
        <taxon>Micrococcales</taxon>
        <taxon>Micrococcaceae</taxon>
        <taxon>Nesterenkonia</taxon>
    </lineage>
</organism>
<evidence type="ECO:0000313" key="4">
    <source>
        <dbReference type="Proteomes" id="UP001251870"/>
    </source>
</evidence>
<gene>
    <name evidence="3" type="ORF">RIL96_00785</name>
</gene>
<feature type="compositionally biased region" description="Low complexity" evidence="1">
    <location>
        <begin position="63"/>
        <end position="76"/>
    </location>
</feature>
<reference evidence="3 4" key="1">
    <citation type="submission" date="2023-09" db="EMBL/GenBank/DDBJ databases">
        <title>Description of three actinobacteria isolated from air of manufacturing shop in a pharmaceutical factory.</title>
        <authorList>
            <person name="Zhang D.-F."/>
        </authorList>
    </citation>
    <scope>NUCLEOTIDE SEQUENCE [LARGE SCALE GENOMIC DNA]</scope>
    <source>
        <strain evidence="3 4">LY-0111</strain>
    </source>
</reference>
<dbReference type="RefSeq" id="WP_310547092.1">
    <property type="nucleotide sequence ID" value="NZ_JAVKGR010000001.1"/>
</dbReference>
<proteinExistence type="predicted"/>
<dbReference type="Proteomes" id="UP001251870">
    <property type="component" value="Unassembled WGS sequence"/>
</dbReference>
<dbReference type="NCBIfam" id="TIGR01764">
    <property type="entry name" value="excise"/>
    <property type="match status" value="1"/>
</dbReference>
<dbReference type="EMBL" id="JAVKGR010000001">
    <property type="protein sequence ID" value="MDR8018102.1"/>
    <property type="molecule type" value="Genomic_DNA"/>
</dbReference>
<name>A0ABU2DNM6_9MICC</name>
<accession>A0ABU2DNM6</accession>
<sequence>MRRFLTLADVAESLNISMSATRGLVRSGDLEAIQVGGRGQWRVEEAKLDEYIAARYAEQAAARGEAQTHALAAPGTDGAGGEGQAAEDLER</sequence>
<dbReference type="InterPro" id="IPR010093">
    <property type="entry name" value="SinI_DNA-bd"/>
</dbReference>
<evidence type="ECO:0000313" key="3">
    <source>
        <dbReference type="EMBL" id="MDR8018102.1"/>
    </source>
</evidence>
<keyword evidence="4" id="KW-1185">Reference proteome</keyword>
<feature type="region of interest" description="Disordered" evidence="1">
    <location>
        <begin position="63"/>
        <end position="91"/>
    </location>
</feature>